<evidence type="ECO:0000256" key="3">
    <source>
        <dbReference type="ARBA" id="ARBA00022764"/>
    </source>
</evidence>
<feature type="signal peptide" evidence="4">
    <location>
        <begin position="1"/>
        <end position="26"/>
    </location>
</feature>
<evidence type="ECO:0000256" key="1">
    <source>
        <dbReference type="ARBA" id="ARBA00004418"/>
    </source>
</evidence>
<dbReference type="Gene3D" id="3.40.190.170">
    <property type="entry name" value="Bacterial extracellular solute-binding protein, family 7"/>
    <property type="match status" value="1"/>
</dbReference>
<proteinExistence type="predicted"/>
<sequence>MKRFLSRACALAIGAALGLAAGTASALELKMLGSFPEGFVFTEQIAKPFMALATKDSGGELTFTYTGPDAVPALEQFEPVQSGVFDLLFAHPAYSAGVSPLGLAIDAIATDPQKRRDGGIIDYIDSYYQKNFGMKLIAAPATGTKGFRFFLKDPITGSPALAGRKIRATVSYFPMIEALGGTGVVMGGGNVYSALQTGVVDGAAWGLTGAKDFKWYEVSKYMADPVFGQVGVMIFMNLDRWNSLTPEEQAALHKAAITLEDESIPRFDSLAATEKADLLKLGMKMTDFPPAEAAQLDKLWSDGVWAVAMKGAPEAVAGLRDLARKAGLSD</sequence>
<dbReference type="NCBIfam" id="NF037995">
    <property type="entry name" value="TRAP_S1"/>
    <property type="match status" value="1"/>
</dbReference>
<evidence type="ECO:0000256" key="4">
    <source>
        <dbReference type="SAM" id="SignalP"/>
    </source>
</evidence>
<dbReference type="PANTHER" id="PTHR33376">
    <property type="match status" value="1"/>
</dbReference>
<evidence type="ECO:0000313" key="5">
    <source>
        <dbReference type="EMBL" id="MFC2967751.1"/>
    </source>
</evidence>
<evidence type="ECO:0000313" key="6">
    <source>
        <dbReference type="Proteomes" id="UP001595443"/>
    </source>
</evidence>
<reference evidence="6" key="1">
    <citation type="journal article" date="2019" name="Int. J. Syst. Evol. Microbiol.">
        <title>The Global Catalogue of Microorganisms (GCM) 10K type strain sequencing project: providing services to taxonomists for standard genome sequencing and annotation.</title>
        <authorList>
            <consortium name="The Broad Institute Genomics Platform"/>
            <consortium name="The Broad Institute Genome Sequencing Center for Infectious Disease"/>
            <person name="Wu L."/>
            <person name="Ma J."/>
        </authorList>
    </citation>
    <scope>NUCLEOTIDE SEQUENCE [LARGE SCALE GENOMIC DNA]</scope>
    <source>
        <strain evidence="6">KCTC 62192</strain>
    </source>
</reference>
<dbReference type="InterPro" id="IPR038404">
    <property type="entry name" value="TRAP_DctP_sf"/>
</dbReference>
<name>A0ABV7AFR4_9RHOB</name>
<evidence type="ECO:0000256" key="2">
    <source>
        <dbReference type="ARBA" id="ARBA00022729"/>
    </source>
</evidence>
<accession>A0ABV7AFR4</accession>
<keyword evidence="3" id="KW-0574">Periplasm</keyword>
<dbReference type="PANTHER" id="PTHR33376:SF5">
    <property type="entry name" value="EXTRACYTOPLASMIC SOLUTE RECEPTOR PROTEIN"/>
    <property type="match status" value="1"/>
</dbReference>
<gene>
    <name evidence="5" type="primary">dctP</name>
    <name evidence="5" type="ORF">ACFOES_06575</name>
</gene>
<keyword evidence="6" id="KW-1185">Reference proteome</keyword>
<comment type="caution">
    <text evidence="5">The sequence shown here is derived from an EMBL/GenBank/DDBJ whole genome shotgun (WGS) entry which is preliminary data.</text>
</comment>
<comment type="subcellular location">
    <subcellularLocation>
        <location evidence="1">Periplasm</location>
    </subcellularLocation>
</comment>
<feature type="chain" id="PRO_5045926599" evidence="4">
    <location>
        <begin position="27"/>
        <end position="330"/>
    </location>
</feature>
<keyword evidence="2 4" id="KW-0732">Signal</keyword>
<dbReference type="InterPro" id="IPR018389">
    <property type="entry name" value="DctP_fam"/>
</dbReference>
<dbReference type="Pfam" id="PF03480">
    <property type="entry name" value="DctP"/>
    <property type="match status" value="1"/>
</dbReference>
<dbReference type="Proteomes" id="UP001595443">
    <property type="component" value="Unassembled WGS sequence"/>
</dbReference>
<dbReference type="EMBL" id="JBHRSK010000004">
    <property type="protein sequence ID" value="MFC2967751.1"/>
    <property type="molecule type" value="Genomic_DNA"/>
</dbReference>
<organism evidence="5 6">
    <name type="scientific">Acidimangrovimonas pyrenivorans</name>
    <dbReference type="NCBI Taxonomy" id="2030798"/>
    <lineage>
        <taxon>Bacteria</taxon>
        <taxon>Pseudomonadati</taxon>
        <taxon>Pseudomonadota</taxon>
        <taxon>Alphaproteobacteria</taxon>
        <taxon>Rhodobacterales</taxon>
        <taxon>Paracoccaceae</taxon>
        <taxon>Acidimangrovimonas</taxon>
    </lineage>
</organism>
<dbReference type="RefSeq" id="WP_377832399.1">
    <property type="nucleotide sequence ID" value="NZ_JBHRSK010000004.1"/>
</dbReference>
<protein>
    <submittedName>
        <fullName evidence="5">TRAP transporter substrate-binding protein DctP</fullName>
    </submittedName>
</protein>